<comment type="caution">
    <text evidence="7">The sequence shown here is derived from an EMBL/GenBank/DDBJ whole genome shotgun (WGS) entry which is preliminary data.</text>
</comment>
<accession>A0AAP0E4K1</accession>
<name>A0AAP0E4K1_9MAGN</name>
<dbReference type="PANTHER" id="PTHR31234:SF2">
    <property type="entry name" value="OS05G0199100 PROTEIN"/>
    <property type="match status" value="1"/>
</dbReference>
<protein>
    <recommendedName>
        <fullName evidence="6">Late embryogenesis abundant protein LEA-2 subgroup domain-containing protein</fullName>
    </recommendedName>
</protein>
<dbReference type="Proteomes" id="UP001417504">
    <property type="component" value="Unassembled WGS sequence"/>
</dbReference>
<reference evidence="7 8" key="1">
    <citation type="submission" date="2024-01" db="EMBL/GenBank/DDBJ databases">
        <title>Genome assemblies of Stephania.</title>
        <authorList>
            <person name="Yang L."/>
        </authorList>
    </citation>
    <scope>NUCLEOTIDE SEQUENCE [LARGE SCALE GENOMIC DNA]</scope>
    <source>
        <strain evidence="7">QJT</strain>
        <tissue evidence="7">Leaf</tissue>
    </source>
</reference>
<evidence type="ECO:0000313" key="7">
    <source>
        <dbReference type="EMBL" id="KAK9084873.1"/>
    </source>
</evidence>
<dbReference type="PANTHER" id="PTHR31234">
    <property type="entry name" value="LATE EMBRYOGENESIS ABUNDANT (LEA) HYDROXYPROLINE-RICH GLYCOPROTEIN FAMILY"/>
    <property type="match status" value="1"/>
</dbReference>
<organism evidence="7 8">
    <name type="scientific">Stephania japonica</name>
    <dbReference type="NCBI Taxonomy" id="461633"/>
    <lineage>
        <taxon>Eukaryota</taxon>
        <taxon>Viridiplantae</taxon>
        <taxon>Streptophyta</taxon>
        <taxon>Embryophyta</taxon>
        <taxon>Tracheophyta</taxon>
        <taxon>Spermatophyta</taxon>
        <taxon>Magnoliopsida</taxon>
        <taxon>Ranunculales</taxon>
        <taxon>Menispermaceae</taxon>
        <taxon>Menispermoideae</taxon>
        <taxon>Cissampelideae</taxon>
        <taxon>Stephania</taxon>
    </lineage>
</organism>
<evidence type="ECO:0000256" key="4">
    <source>
        <dbReference type="ARBA" id="ARBA00023136"/>
    </source>
</evidence>
<evidence type="ECO:0000256" key="1">
    <source>
        <dbReference type="ARBA" id="ARBA00004167"/>
    </source>
</evidence>
<proteinExistence type="predicted"/>
<keyword evidence="3 5" id="KW-1133">Transmembrane helix</keyword>
<dbReference type="InterPro" id="IPR044839">
    <property type="entry name" value="NDR1-like"/>
</dbReference>
<keyword evidence="8" id="KW-1185">Reference proteome</keyword>
<evidence type="ECO:0000259" key="6">
    <source>
        <dbReference type="Pfam" id="PF03168"/>
    </source>
</evidence>
<evidence type="ECO:0000256" key="5">
    <source>
        <dbReference type="SAM" id="Phobius"/>
    </source>
</evidence>
<dbReference type="AlphaFoldDB" id="A0AAP0E4K1"/>
<dbReference type="Pfam" id="PF03168">
    <property type="entry name" value="LEA_2"/>
    <property type="match status" value="1"/>
</dbReference>
<evidence type="ECO:0000256" key="3">
    <source>
        <dbReference type="ARBA" id="ARBA00022989"/>
    </source>
</evidence>
<comment type="subcellular location">
    <subcellularLocation>
        <location evidence="1">Membrane</location>
        <topology evidence="1">Single-pass membrane protein</topology>
    </subcellularLocation>
</comment>
<feature type="domain" description="Late embryogenesis abundant protein LEA-2 subgroup" evidence="6">
    <location>
        <begin position="67"/>
        <end position="161"/>
    </location>
</feature>
<keyword evidence="4 5" id="KW-0472">Membrane</keyword>
<evidence type="ECO:0000313" key="8">
    <source>
        <dbReference type="Proteomes" id="UP001417504"/>
    </source>
</evidence>
<evidence type="ECO:0000256" key="2">
    <source>
        <dbReference type="ARBA" id="ARBA00022692"/>
    </source>
</evidence>
<sequence length="187" mass="20824">MASHRRLKICCTITALLFIILSVVVVVLYFTILKPKQPETIAYPVQLTKIELIPFPQLKLNITLFLKVQINNRNYGAFEYKPTTAHVNYRGAVVAEAPIAGGEIPARGKHNVSSSVEIMGDKLAFSPQFWMDLGVGSFNFTSFTTLQGRVKLFKILKMSATARSVCDVTLSIRSNSVNSTCYSKFKL</sequence>
<dbReference type="GO" id="GO:0098542">
    <property type="term" value="P:defense response to other organism"/>
    <property type="evidence" value="ECO:0007669"/>
    <property type="project" value="InterPro"/>
</dbReference>
<feature type="transmembrane region" description="Helical" evidence="5">
    <location>
        <begin position="7"/>
        <end position="30"/>
    </location>
</feature>
<dbReference type="InterPro" id="IPR004864">
    <property type="entry name" value="LEA_2"/>
</dbReference>
<dbReference type="EMBL" id="JBBNAE010000011">
    <property type="protein sequence ID" value="KAK9084873.1"/>
    <property type="molecule type" value="Genomic_DNA"/>
</dbReference>
<keyword evidence="2 5" id="KW-0812">Transmembrane</keyword>
<dbReference type="GO" id="GO:0016020">
    <property type="term" value="C:membrane"/>
    <property type="evidence" value="ECO:0007669"/>
    <property type="project" value="UniProtKB-SubCell"/>
</dbReference>
<gene>
    <name evidence="7" type="ORF">Sjap_025284</name>
</gene>